<dbReference type="InterPro" id="IPR023210">
    <property type="entry name" value="NADP_OxRdtase_dom"/>
</dbReference>
<dbReference type="PANTHER" id="PTHR43364:SF7">
    <property type="entry name" value="NADP-DEPENDENT OXIDOREDUCTASE DOMAIN-CONTAINING PROTEIN-RELATED"/>
    <property type="match status" value="1"/>
</dbReference>
<dbReference type="Proteomes" id="UP000703269">
    <property type="component" value="Unassembled WGS sequence"/>
</dbReference>
<keyword evidence="5" id="KW-1185">Reference proteome</keyword>
<dbReference type="SUPFAM" id="SSF51430">
    <property type="entry name" value="NAD(P)-linked oxidoreductase"/>
    <property type="match status" value="1"/>
</dbReference>
<evidence type="ECO:0000313" key="5">
    <source>
        <dbReference type="Proteomes" id="UP000703269"/>
    </source>
</evidence>
<accession>A0A9P3LEB8</accession>
<dbReference type="EMBL" id="BPQB01000018">
    <property type="protein sequence ID" value="GJE90822.1"/>
    <property type="molecule type" value="Genomic_DNA"/>
</dbReference>
<sequence length="391" mass="42700">MSTFWAPAPPPATRLARHRVLGPRAGVHVSPLQLGAMSIGDQWAQFGFGSMDKAGSFALLDAFYGAGGNFIDTANNYQDESSEEFLGEWMEARGVRGEIVLATKYSSDYRRGKGGQHSCFIGNSAKSLYNSVEDSLRKLRSAYIDILYVHWWDYTASVEEVMDALHALVLQRKVLYLGVSDTPAWVVVKANQYARYNGKTPFAVYQGKWSILDRDFERELLPMCISEGLAIAPWNVLGGGRLRTDAEEEARAASGEAGRTIVGDWRRTPGERAVCGVLEAVARELGGAPLTAVAIAWVLQKAPHVFPLVGGRKVAHLRANVGALALRLSDEQVARLDAAVPLDKGFPYNRFGDGSDYYIQYKVAGHFDKWPKTVGAIKPEPDASDASDASA</sequence>
<protein>
    <submittedName>
        <fullName evidence="4">Aryl-alcohol dehydrogenase-like protein</fullName>
    </submittedName>
</protein>
<dbReference type="InterPro" id="IPR050523">
    <property type="entry name" value="AKR_Detox_Biosynth"/>
</dbReference>
<comment type="similarity">
    <text evidence="2">Belongs to the aldo/keto reductase family. Aldo/keto reductase 2 subfamily.</text>
</comment>
<dbReference type="PANTHER" id="PTHR43364">
    <property type="entry name" value="NADH-SPECIFIC METHYLGLYOXAL REDUCTASE-RELATED"/>
    <property type="match status" value="1"/>
</dbReference>
<gene>
    <name evidence="4" type="ORF">PsYK624_069660</name>
</gene>
<dbReference type="InterPro" id="IPR036812">
    <property type="entry name" value="NAD(P)_OxRdtase_dom_sf"/>
</dbReference>
<organism evidence="4 5">
    <name type="scientific">Phanerochaete sordida</name>
    <dbReference type="NCBI Taxonomy" id="48140"/>
    <lineage>
        <taxon>Eukaryota</taxon>
        <taxon>Fungi</taxon>
        <taxon>Dikarya</taxon>
        <taxon>Basidiomycota</taxon>
        <taxon>Agaricomycotina</taxon>
        <taxon>Agaricomycetes</taxon>
        <taxon>Polyporales</taxon>
        <taxon>Phanerochaetaceae</taxon>
        <taxon>Phanerochaete</taxon>
    </lineage>
</organism>
<reference evidence="4 5" key="1">
    <citation type="submission" date="2021-08" db="EMBL/GenBank/DDBJ databases">
        <title>Draft Genome Sequence of Phanerochaete sordida strain YK-624.</title>
        <authorList>
            <person name="Mori T."/>
            <person name="Dohra H."/>
            <person name="Suzuki T."/>
            <person name="Kawagishi H."/>
            <person name="Hirai H."/>
        </authorList>
    </citation>
    <scope>NUCLEOTIDE SEQUENCE [LARGE SCALE GENOMIC DNA]</scope>
    <source>
        <strain evidence="4 5">YK-624</strain>
    </source>
</reference>
<evidence type="ECO:0000256" key="2">
    <source>
        <dbReference type="ARBA" id="ARBA00038157"/>
    </source>
</evidence>
<name>A0A9P3LEB8_9APHY</name>
<comment type="caution">
    <text evidence="4">The sequence shown here is derived from an EMBL/GenBank/DDBJ whole genome shotgun (WGS) entry which is preliminary data.</text>
</comment>
<keyword evidence="1" id="KW-0521">NADP</keyword>
<evidence type="ECO:0000313" key="4">
    <source>
        <dbReference type="EMBL" id="GJE90822.1"/>
    </source>
</evidence>
<dbReference type="AlphaFoldDB" id="A0A9P3LEB8"/>
<feature type="domain" description="NADP-dependent oxidoreductase" evidence="3">
    <location>
        <begin position="31"/>
        <end position="339"/>
    </location>
</feature>
<dbReference type="Gene3D" id="3.20.20.100">
    <property type="entry name" value="NADP-dependent oxidoreductase domain"/>
    <property type="match status" value="1"/>
</dbReference>
<evidence type="ECO:0000256" key="1">
    <source>
        <dbReference type="ARBA" id="ARBA00022857"/>
    </source>
</evidence>
<dbReference type="Pfam" id="PF00248">
    <property type="entry name" value="Aldo_ket_red"/>
    <property type="match status" value="1"/>
</dbReference>
<proteinExistence type="inferred from homology"/>
<evidence type="ECO:0000259" key="3">
    <source>
        <dbReference type="Pfam" id="PF00248"/>
    </source>
</evidence>
<dbReference type="OrthoDB" id="48988at2759"/>